<dbReference type="AlphaFoldDB" id="A0A0A3ZC02"/>
<comment type="caution">
    <text evidence="1">The sequence shown here is derived from an EMBL/GenBank/DDBJ whole genome shotgun (WGS) entry which is preliminary data.</text>
</comment>
<accession>A0A0A3ZC02</accession>
<keyword evidence="2" id="KW-1185">Reference proteome</keyword>
<gene>
    <name evidence="1" type="ORF">NG99_05930</name>
</gene>
<dbReference type="eggNOG" id="COG2091">
    <property type="taxonomic scope" value="Bacteria"/>
</dbReference>
<sequence>MASHFARRTLVHGTPSVQRLPQHLIDFASTLAEKRRARFLTARSLLADLMLRVYGITQLPELTQSLCGRPCFVDRDLPDFSLAYAGNIIGVLLAEEGGRAGLGMEIIRAHSRQTQEQYLRDLSSGEKAWINAQNDPSEAALQLWSMRKSLLKLTGIEDVSSDSLRLHPASGRLRSLRFPDIQAISDVDPLMIWSCALSPGSERLHLWEYDEEKHWTRLQEIQINRPEMGQRVLRLTSLPQERVLQS</sequence>
<dbReference type="RefSeq" id="WP_034889340.1">
    <property type="nucleotide sequence ID" value="NZ_JRUQ01000019.1"/>
</dbReference>
<organism evidence="1 2">
    <name type="scientific">Erwinia typographi</name>
    <dbReference type="NCBI Taxonomy" id="371042"/>
    <lineage>
        <taxon>Bacteria</taxon>
        <taxon>Pseudomonadati</taxon>
        <taxon>Pseudomonadota</taxon>
        <taxon>Gammaproteobacteria</taxon>
        <taxon>Enterobacterales</taxon>
        <taxon>Erwiniaceae</taxon>
        <taxon>Erwinia</taxon>
    </lineage>
</organism>
<protein>
    <submittedName>
        <fullName evidence="1">Phosphopantetheinyl transferase</fullName>
    </submittedName>
</protein>
<dbReference type="GO" id="GO:0000287">
    <property type="term" value="F:magnesium ion binding"/>
    <property type="evidence" value="ECO:0007669"/>
    <property type="project" value="InterPro"/>
</dbReference>
<dbReference type="InterPro" id="IPR037143">
    <property type="entry name" value="4-PPantetheinyl_Trfase_dom_sf"/>
</dbReference>
<dbReference type="Proteomes" id="UP000030351">
    <property type="component" value="Unassembled WGS sequence"/>
</dbReference>
<dbReference type="OrthoDB" id="7061431at2"/>
<proteinExistence type="predicted"/>
<keyword evidence="1" id="KW-0808">Transferase</keyword>
<reference evidence="1 2" key="1">
    <citation type="submission" date="2014-10" db="EMBL/GenBank/DDBJ databases">
        <title>Genome sequence of Erwinia typographi M043b.</title>
        <authorList>
            <person name="Chan K.-G."/>
            <person name="Tan W.-S."/>
        </authorList>
    </citation>
    <scope>NUCLEOTIDE SEQUENCE [LARGE SCALE GENOMIC DNA]</scope>
    <source>
        <strain evidence="1 2">M043b</strain>
    </source>
</reference>
<name>A0A0A3ZC02_9GAMM</name>
<dbReference type="EMBL" id="JRUQ01000019">
    <property type="protein sequence ID" value="KGT95161.1"/>
    <property type="molecule type" value="Genomic_DNA"/>
</dbReference>
<dbReference type="GO" id="GO:0008897">
    <property type="term" value="F:holo-[acyl-carrier-protein] synthase activity"/>
    <property type="evidence" value="ECO:0007669"/>
    <property type="project" value="InterPro"/>
</dbReference>
<dbReference type="STRING" id="371042.NG99_05930"/>
<dbReference type="Gene3D" id="3.90.470.20">
    <property type="entry name" value="4'-phosphopantetheinyl transferase domain"/>
    <property type="match status" value="2"/>
</dbReference>
<evidence type="ECO:0000313" key="1">
    <source>
        <dbReference type="EMBL" id="KGT95161.1"/>
    </source>
</evidence>
<evidence type="ECO:0000313" key="2">
    <source>
        <dbReference type="Proteomes" id="UP000030351"/>
    </source>
</evidence>